<dbReference type="OrthoDB" id="5547787at2759"/>
<evidence type="ECO:0000256" key="1">
    <source>
        <dbReference type="SAM" id="Phobius"/>
    </source>
</evidence>
<comment type="caution">
    <text evidence="2">The sequence shown here is derived from an EMBL/GenBank/DDBJ whole genome shotgun (WGS) entry which is preliminary data.</text>
</comment>
<evidence type="ECO:0008006" key="4">
    <source>
        <dbReference type="Google" id="ProtNLM"/>
    </source>
</evidence>
<accession>A0A2T9ZJP5</accession>
<keyword evidence="1" id="KW-0472">Membrane</keyword>
<keyword evidence="1" id="KW-1133">Transmembrane helix</keyword>
<dbReference type="AlphaFoldDB" id="A0A2T9ZJP5"/>
<feature type="transmembrane region" description="Helical" evidence="1">
    <location>
        <begin position="70"/>
        <end position="93"/>
    </location>
</feature>
<feature type="transmembrane region" description="Helical" evidence="1">
    <location>
        <begin position="38"/>
        <end position="58"/>
    </location>
</feature>
<sequence>MTESANSSQETTDLDDKLVAKQLDSFNEYFEKSKPTPVAFLSVCGGLFAATALSAIFLGRSKAMQLAFKAFGFATLGCISVFGTGAIGLKYYLNSIGVHTVPEFGAFVSKKFEAYITPLHKRPTFDPELDAKYSKFENWDTSLFSDSPKDEETPKS</sequence>
<evidence type="ECO:0000313" key="2">
    <source>
        <dbReference type="EMBL" id="PVV04819.1"/>
    </source>
</evidence>
<evidence type="ECO:0000313" key="3">
    <source>
        <dbReference type="Proteomes" id="UP000245609"/>
    </source>
</evidence>
<dbReference type="EMBL" id="MBFS01000075">
    <property type="protein sequence ID" value="PVV04819.1"/>
    <property type="molecule type" value="Genomic_DNA"/>
</dbReference>
<dbReference type="Proteomes" id="UP000245609">
    <property type="component" value="Unassembled WGS sequence"/>
</dbReference>
<gene>
    <name evidence="2" type="ORF">BB560_000668</name>
</gene>
<protein>
    <recommendedName>
        <fullName evidence="4">Transmembrane protein 242</fullName>
    </recommendedName>
</protein>
<proteinExistence type="predicted"/>
<name>A0A2T9ZJP5_9FUNG</name>
<reference evidence="2 3" key="1">
    <citation type="journal article" date="2018" name="MBio">
        <title>Comparative Genomics Reveals the Core Gene Toolbox for the Fungus-Insect Symbiosis.</title>
        <authorList>
            <person name="Wang Y."/>
            <person name="Stata M."/>
            <person name="Wang W."/>
            <person name="Stajich J.E."/>
            <person name="White M.M."/>
            <person name="Moncalvo J.M."/>
        </authorList>
    </citation>
    <scope>NUCLEOTIDE SEQUENCE [LARGE SCALE GENOMIC DNA]</scope>
    <source>
        <strain evidence="2 3">SC-DP-2</strain>
    </source>
</reference>
<keyword evidence="1" id="KW-0812">Transmembrane</keyword>
<keyword evidence="3" id="KW-1185">Reference proteome</keyword>
<organism evidence="2 3">
    <name type="scientific">Smittium megazygosporum</name>
    <dbReference type="NCBI Taxonomy" id="133381"/>
    <lineage>
        <taxon>Eukaryota</taxon>
        <taxon>Fungi</taxon>
        <taxon>Fungi incertae sedis</taxon>
        <taxon>Zoopagomycota</taxon>
        <taxon>Kickxellomycotina</taxon>
        <taxon>Harpellomycetes</taxon>
        <taxon>Harpellales</taxon>
        <taxon>Legeriomycetaceae</taxon>
        <taxon>Smittium</taxon>
    </lineage>
</organism>